<reference evidence="1 2" key="1">
    <citation type="submission" date="2018-09" db="EMBL/GenBank/DDBJ databases">
        <title>Comparative genomics of Leucobacter spp.</title>
        <authorList>
            <person name="Reis A.C."/>
            <person name="Kolvenbach B.A."/>
            <person name="Corvini P.F.X."/>
            <person name="Nunes O.C."/>
        </authorList>
    </citation>
    <scope>NUCLEOTIDE SEQUENCE [LARGE SCALE GENOMIC DNA]</scope>
    <source>
        <strain evidence="1 2">L-1</strain>
    </source>
</reference>
<comment type="caution">
    <text evidence="1">The sequence shown here is derived from an EMBL/GenBank/DDBJ whole genome shotgun (WGS) entry which is preliminary data.</text>
</comment>
<dbReference type="PANTHER" id="PTHR35368:SF1">
    <property type="entry name" value="HYDROPEROXIDE REDUCTASE"/>
    <property type="match status" value="1"/>
</dbReference>
<dbReference type="InterPro" id="IPR015946">
    <property type="entry name" value="KH_dom-like_a/b"/>
</dbReference>
<evidence type="ECO:0000313" key="2">
    <source>
        <dbReference type="Proteomes" id="UP001646141"/>
    </source>
</evidence>
<protein>
    <submittedName>
        <fullName evidence="1">OsmC family peroxiredoxin</fullName>
    </submittedName>
</protein>
<evidence type="ECO:0000313" key="1">
    <source>
        <dbReference type="EMBL" id="MBL3690905.1"/>
    </source>
</evidence>
<organism evidence="1 2">
    <name type="scientific">Leucobacter chromiireducens subsp. chromiireducens</name>
    <dbReference type="NCBI Taxonomy" id="660067"/>
    <lineage>
        <taxon>Bacteria</taxon>
        <taxon>Bacillati</taxon>
        <taxon>Actinomycetota</taxon>
        <taxon>Actinomycetes</taxon>
        <taxon>Micrococcales</taxon>
        <taxon>Microbacteriaceae</taxon>
        <taxon>Leucobacter</taxon>
    </lineage>
</organism>
<accession>A0ABS1STH4</accession>
<keyword evidence="2" id="KW-1185">Reference proteome</keyword>
<sequence length="187" mass="19989">MTTLTDTLPTIDIPEIAPADRATRLDAAGAAWSARIDARRDSSKLTYRVTGSGEGAVATRLRSGKHEFVIDEPAPLAGDDVAPSPVELALGALIGCQVVVYRLYAQALGIQVDDIDVTAEGDLDAARLLGKDDTVRPGFSAIRLRIELTGPESQERYEQLRDAVDVNCPVYDLFANPTPISVEVAKA</sequence>
<gene>
    <name evidence="1" type="ORF">D3226_13235</name>
</gene>
<dbReference type="InterPro" id="IPR052924">
    <property type="entry name" value="OsmC/Ohr_hydroprdx_reductase"/>
</dbReference>
<dbReference type="PANTHER" id="PTHR35368">
    <property type="entry name" value="HYDROPEROXIDE REDUCTASE"/>
    <property type="match status" value="1"/>
</dbReference>
<dbReference type="RefSeq" id="WP_202383082.1">
    <property type="nucleotide sequence ID" value="NZ_BAAAMA010000009.1"/>
</dbReference>
<proteinExistence type="predicted"/>
<dbReference type="Gene3D" id="3.30.300.20">
    <property type="match status" value="1"/>
</dbReference>
<dbReference type="Pfam" id="PF02566">
    <property type="entry name" value="OsmC"/>
    <property type="match status" value="1"/>
</dbReference>
<name>A0ABS1STH4_9MICO</name>
<dbReference type="InterPro" id="IPR003718">
    <property type="entry name" value="OsmC/Ohr_fam"/>
</dbReference>
<dbReference type="EMBL" id="QYAD01000005">
    <property type="protein sequence ID" value="MBL3690905.1"/>
    <property type="molecule type" value="Genomic_DNA"/>
</dbReference>
<dbReference type="InterPro" id="IPR036102">
    <property type="entry name" value="OsmC/Ohrsf"/>
</dbReference>
<dbReference type="Proteomes" id="UP001646141">
    <property type="component" value="Unassembled WGS sequence"/>
</dbReference>
<dbReference type="SUPFAM" id="SSF82784">
    <property type="entry name" value="OsmC-like"/>
    <property type="match status" value="1"/>
</dbReference>